<dbReference type="Gene3D" id="3.40.605.10">
    <property type="entry name" value="Aldehyde Dehydrogenase, Chain A, domain 1"/>
    <property type="match status" value="1"/>
</dbReference>
<dbReference type="GO" id="GO:0003842">
    <property type="term" value="F:L-glutamate gamma-semialdehyde dehydrogenase activity"/>
    <property type="evidence" value="ECO:0007669"/>
    <property type="project" value="UniProtKB-UniRule"/>
</dbReference>
<dbReference type="InterPro" id="IPR015590">
    <property type="entry name" value="Aldehyde_DH_dom"/>
</dbReference>
<keyword evidence="13" id="KW-1185">Reference proteome</keyword>
<evidence type="ECO:0000256" key="4">
    <source>
        <dbReference type="ARBA" id="ARBA00023027"/>
    </source>
</evidence>
<dbReference type="InterPro" id="IPR016160">
    <property type="entry name" value="Ald_DH_CS_CYS"/>
</dbReference>
<comment type="caution">
    <text evidence="12">The sequence shown here is derived from an EMBL/GenBank/DDBJ whole genome shotgun (WGS) entry which is preliminary data.</text>
</comment>
<dbReference type="Pfam" id="PF00171">
    <property type="entry name" value="Aldedh"/>
    <property type="match status" value="1"/>
</dbReference>
<feature type="active site" evidence="7">
    <location>
        <position position="295"/>
    </location>
</feature>
<dbReference type="InterPro" id="IPR016163">
    <property type="entry name" value="Ald_DH_C"/>
</dbReference>
<dbReference type="EMBL" id="JAODUP010000181">
    <property type="protein sequence ID" value="KAK2157912.1"/>
    <property type="molecule type" value="Genomic_DNA"/>
</dbReference>
<dbReference type="FunFam" id="3.40.309.10:FF:000005">
    <property type="entry name" value="1-pyrroline-5-carboxylate dehydrogenase 1"/>
    <property type="match status" value="1"/>
</dbReference>
<proteinExistence type="inferred from homology"/>
<comment type="catalytic activity">
    <reaction evidence="6 9">
        <text>L-glutamate 5-semialdehyde + NAD(+) + H2O = L-glutamate + NADH + 2 H(+)</text>
        <dbReference type="Rhea" id="RHEA:30235"/>
        <dbReference type="ChEBI" id="CHEBI:15377"/>
        <dbReference type="ChEBI" id="CHEBI:15378"/>
        <dbReference type="ChEBI" id="CHEBI:29985"/>
        <dbReference type="ChEBI" id="CHEBI:57540"/>
        <dbReference type="ChEBI" id="CHEBI:57945"/>
        <dbReference type="ChEBI" id="CHEBI:58066"/>
        <dbReference type="EC" id="1.2.1.88"/>
    </reaction>
</comment>
<organism evidence="12 13">
    <name type="scientific">Paralvinella palmiformis</name>
    <dbReference type="NCBI Taxonomy" id="53620"/>
    <lineage>
        <taxon>Eukaryota</taxon>
        <taxon>Metazoa</taxon>
        <taxon>Spiralia</taxon>
        <taxon>Lophotrochozoa</taxon>
        <taxon>Annelida</taxon>
        <taxon>Polychaeta</taxon>
        <taxon>Sedentaria</taxon>
        <taxon>Canalipalpata</taxon>
        <taxon>Terebellida</taxon>
        <taxon>Terebelliformia</taxon>
        <taxon>Alvinellidae</taxon>
        <taxon>Paralvinella</taxon>
    </lineage>
</organism>
<dbReference type="PANTHER" id="PTHR42862">
    <property type="entry name" value="DELTA-1-PYRROLINE-5-CARBOXYLATE DEHYDROGENASE 1, ISOFORM A-RELATED"/>
    <property type="match status" value="1"/>
</dbReference>
<dbReference type="CDD" id="cd07123">
    <property type="entry name" value="ALDH_F4-17_P5CDH"/>
    <property type="match status" value="1"/>
</dbReference>
<dbReference type="PROSITE" id="PS00070">
    <property type="entry name" value="ALDEHYDE_DEHYDR_CYS"/>
    <property type="match status" value="1"/>
</dbReference>
<dbReference type="NCBIfam" id="TIGR01236">
    <property type="entry name" value="D1pyr5carbox1"/>
    <property type="match status" value="1"/>
</dbReference>
<comment type="similarity">
    <text evidence="2 8">Belongs to the aldehyde dehydrogenase family.</text>
</comment>
<dbReference type="InterPro" id="IPR016162">
    <property type="entry name" value="Ald_DH_N"/>
</dbReference>
<evidence type="ECO:0000256" key="1">
    <source>
        <dbReference type="ARBA" id="ARBA00004786"/>
    </source>
</evidence>
<dbReference type="AlphaFoldDB" id="A0AAD9N5K7"/>
<dbReference type="InterPro" id="IPR029510">
    <property type="entry name" value="Ald_DH_CS_GLU"/>
</dbReference>
<dbReference type="PROSITE" id="PS00687">
    <property type="entry name" value="ALDEHYDE_DEHYDR_GLU"/>
    <property type="match status" value="1"/>
</dbReference>
<dbReference type="Gene3D" id="3.40.309.10">
    <property type="entry name" value="Aldehyde Dehydrogenase, Chain A, domain 2"/>
    <property type="match status" value="1"/>
</dbReference>
<evidence type="ECO:0000313" key="13">
    <source>
        <dbReference type="Proteomes" id="UP001208570"/>
    </source>
</evidence>
<evidence type="ECO:0000313" key="12">
    <source>
        <dbReference type="EMBL" id="KAK2157912.1"/>
    </source>
</evidence>
<dbReference type="GO" id="GO:0010133">
    <property type="term" value="P:L-proline catabolic process to L-glutamate"/>
    <property type="evidence" value="ECO:0007669"/>
    <property type="project" value="UniProtKB-UniRule"/>
</dbReference>
<evidence type="ECO:0000259" key="11">
    <source>
        <dbReference type="Pfam" id="PF00171"/>
    </source>
</evidence>
<protein>
    <recommendedName>
        <fullName evidence="9 10">Multifunctional fusion protein</fullName>
    </recommendedName>
    <domain>
        <recommendedName>
            <fullName evidence="10">Delta-1-pyrroline-5-carboxylate dehydrogenase</fullName>
            <shortName evidence="10">P5C dehydrogenase</shortName>
        </recommendedName>
        <alternativeName>
            <fullName evidence="9">L-glutamate gamma-semialdehyde dehydrogenase</fullName>
        </alternativeName>
    </domain>
    <domain>
        <recommendedName>
            <fullName evidence="9">L-glutamate gamma-semialdehyde dehydrogenase</fullName>
            <ecNumber evidence="9">1.2.1.88</ecNumber>
        </recommendedName>
    </domain>
</protein>
<accession>A0AAD9N5K7</accession>
<keyword evidence="4 9" id="KW-0520">NAD</keyword>
<dbReference type="InterPro" id="IPR050485">
    <property type="entry name" value="Proline_metab_enzyme"/>
</dbReference>
<dbReference type="SUPFAM" id="SSF53720">
    <property type="entry name" value="ALDH-like"/>
    <property type="match status" value="1"/>
</dbReference>
<feature type="domain" description="Aldehyde dehydrogenase" evidence="11">
    <location>
        <begin position="64"/>
        <end position="527"/>
    </location>
</feature>
<evidence type="ECO:0000256" key="10">
    <source>
        <dbReference type="RuleBase" id="RU366030"/>
    </source>
</evidence>
<evidence type="ECO:0000256" key="5">
    <source>
        <dbReference type="ARBA" id="ARBA00023062"/>
    </source>
</evidence>
<reference evidence="12" key="1">
    <citation type="journal article" date="2023" name="Mol. Biol. Evol.">
        <title>Third-Generation Sequencing Reveals the Adaptive Role of the Epigenome in Three Deep-Sea Polychaetes.</title>
        <authorList>
            <person name="Perez M."/>
            <person name="Aroh O."/>
            <person name="Sun Y."/>
            <person name="Lan Y."/>
            <person name="Juniper S.K."/>
            <person name="Young C.R."/>
            <person name="Angers B."/>
            <person name="Qian P.Y."/>
        </authorList>
    </citation>
    <scope>NUCLEOTIDE SEQUENCE</scope>
    <source>
        <strain evidence="12">P08H-3</strain>
    </source>
</reference>
<keyword evidence="3 8" id="KW-0560">Oxidoreductase</keyword>
<evidence type="ECO:0000256" key="9">
    <source>
        <dbReference type="RuleBase" id="RU366016"/>
    </source>
</evidence>
<evidence type="ECO:0000256" key="7">
    <source>
        <dbReference type="PROSITE-ProRule" id="PRU10007"/>
    </source>
</evidence>
<keyword evidence="5 9" id="KW-0642">Proline metabolism</keyword>
<name>A0AAD9N5K7_9ANNE</name>
<comment type="pathway">
    <text evidence="1 9">Amino-acid degradation; L-proline degradation into L-glutamate; L-glutamate from L-proline: step 2/2.</text>
</comment>
<dbReference type="Proteomes" id="UP001208570">
    <property type="component" value="Unassembled WGS sequence"/>
</dbReference>
<dbReference type="PANTHER" id="PTHR42862:SF1">
    <property type="entry name" value="DELTA-1-PYRROLINE-5-CARBOXYLATE DEHYDROGENASE 2, ISOFORM A-RELATED"/>
    <property type="match status" value="1"/>
</dbReference>
<dbReference type="InterPro" id="IPR016161">
    <property type="entry name" value="Ald_DH/histidinol_DH"/>
</dbReference>
<dbReference type="InterPro" id="IPR005931">
    <property type="entry name" value="P5CDH/ALDH4A1"/>
</dbReference>
<dbReference type="FunFam" id="3.40.605.10:FF:000006">
    <property type="entry name" value="1-pyrroline-5-carboxylate dehydrogenase"/>
    <property type="match status" value="1"/>
</dbReference>
<dbReference type="EC" id="1.2.1.88" evidence="9"/>
<evidence type="ECO:0000256" key="8">
    <source>
        <dbReference type="RuleBase" id="RU003345"/>
    </source>
</evidence>
<sequence>MTRLVNTMFMLRKCVLHRVNSVAKRPLSRAISSYVAQNEPIYVYDSQSKERQELEEKLKLYDSKPFDHQKKLAKYSYANSDLIKKAIDVSQAAHRTWQRIPLEQRADIFLKAADLVSGKYRMDLMAATMLGQGKTIIQAEIDATCELADFYRFNVQFALNMVKWQPLSTDISKNMMVYRSLEGFVAAVAPFNFTAISGHLAGAPAFMGNVVLWKASDTAMLSSYVIYKLLREAGLPAGVINFVPADGPVFGDTVIKSPLLACINFTGSAKTFQHLWKQISDNLPKYRSFPRMIGECGGKNFHFVHSSANLESVVNGTIRSAFEYSGQKCSACSRMYVPESKWPQIRDRMLEEHKKIKLGSPMQADSFLSAVIDDKAFQRIKSYLDYAKSSSGISVLAGGKCDDSIGYYVEPTILQVSDPKDKIMQEEIFGPVLSVYVYKDAEYKDILKLIDTTSPYGLTGAIYADDSNVLAEASDALRFSAGNFYVNDKSTGSVVSQQPFGGARKSGTNDKAGAPHYLLRFCSPQSVKTTSVPATEWTYSYMK</sequence>
<evidence type="ECO:0000256" key="2">
    <source>
        <dbReference type="ARBA" id="ARBA00009986"/>
    </source>
</evidence>
<gene>
    <name evidence="12" type="ORF">LSH36_181g01002</name>
</gene>
<evidence type="ECO:0000256" key="6">
    <source>
        <dbReference type="ARBA" id="ARBA00048142"/>
    </source>
</evidence>
<evidence type="ECO:0000256" key="3">
    <source>
        <dbReference type="ARBA" id="ARBA00023002"/>
    </source>
</evidence>
<dbReference type="GO" id="GO:0005759">
    <property type="term" value="C:mitochondrial matrix"/>
    <property type="evidence" value="ECO:0007669"/>
    <property type="project" value="TreeGrafter"/>
</dbReference>